<dbReference type="WBParaSite" id="ASIM_0000885701-mRNA-1">
    <property type="protein sequence ID" value="ASIM_0000885701-mRNA-1"/>
    <property type="gene ID" value="ASIM_0000885701"/>
</dbReference>
<dbReference type="InterPro" id="IPR039048">
    <property type="entry name" value="Trub2"/>
</dbReference>
<evidence type="ECO:0000313" key="2">
    <source>
        <dbReference type="Proteomes" id="UP000267096"/>
    </source>
</evidence>
<evidence type="ECO:0000313" key="3">
    <source>
        <dbReference type="WBParaSite" id="ASIM_0000885701-mRNA-1"/>
    </source>
</evidence>
<protein>
    <submittedName>
        <fullName evidence="3">Probable tRNA pseudouridine synthase 2 (inferred by orthology to a human protein)</fullName>
    </submittedName>
</protein>
<accession>A0A0M3JMH1</accession>
<dbReference type="OrthoDB" id="9995526at2759"/>
<dbReference type="GO" id="GO:0003723">
    <property type="term" value="F:RNA binding"/>
    <property type="evidence" value="ECO:0007669"/>
    <property type="project" value="InterPro"/>
</dbReference>
<dbReference type="PANTHER" id="PTHR13195:SF0">
    <property type="entry name" value="PSEUDOURIDYLATE SYNTHASE TRUB2, MITOCHONDRIAL"/>
    <property type="match status" value="1"/>
</dbReference>
<evidence type="ECO:0000313" key="1">
    <source>
        <dbReference type="EMBL" id="VDK33170.1"/>
    </source>
</evidence>
<dbReference type="GO" id="GO:0001522">
    <property type="term" value="P:pseudouridine synthesis"/>
    <property type="evidence" value="ECO:0007669"/>
    <property type="project" value="InterPro"/>
</dbReference>
<gene>
    <name evidence="1" type="ORF">ASIM_LOCUS8611</name>
</gene>
<reference evidence="1 2" key="2">
    <citation type="submission" date="2018-11" db="EMBL/GenBank/DDBJ databases">
        <authorList>
            <consortium name="Pathogen Informatics"/>
        </authorList>
    </citation>
    <scope>NUCLEOTIDE SEQUENCE [LARGE SCALE GENOMIC DNA]</scope>
</reference>
<keyword evidence="2" id="KW-1185">Reference proteome</keyword>
<dbReference type="GO" id="GO:0009982">
    <property type="term" value="F:pseudouridine synthase activity"/>
    <property type="evidence" value="ECO:0007669"/>
    <property type="project" value="InterPro"/>
</dbReference>
<dbReference type="PANTHER" id="PTHR13195">
    <property type="entry name" value="PSEUDOURIDINE SYNTHASE-RELATED"/>
    <property type="match status" value="1"/>
</dbReference>
<reference evidence="3" key="1">
    <citation type="submission" date="2017-02" db="UniProtKB">
        <authorList>
            <consortium name="WormBaseParasite"/>
        </authorList>
    </citation>
    <scope>IDENTIFICATION</scope>
</reference>
<dbReference type="InterPro" id="IPR020103">
    <property type="entry name" value="PsdUridine_synth_cat_dom_sf"/>
</dbReference>
<dbReference type="Proteomes" id="UP000267096">
    <property type="component" value="Unassembled WGS sequence"/>
</dbReference>
<name>A0A0M3JMH1_ANISI</name>
<sequence length="72" mass="7830">MSSSNISNKVLQGLPRPKILGTPVVYGISLNSFKAPHFSLTLSCVSETDSFLRNFVREIGICLGTTASCRRL</sequence>
<organism evidence="3">
    <name type="scientific">Anisakis simplex</name>
    <name type="common">Herring worm</name>
    <dbReference type="NCBI Taxonomy" id="6269"/>
    <lineage>
        <taxon>Eukaryota</taxon>
        <taxon>Metazoa</taxon>
        <taxon>Ecdysozoa</taxon>
        <taxon>Nematoda</taxon>
        <taxon>Chromadorea</taxon>
        <taxon>Rhabditida</taxon>
        <taxon>Spirurina</taxon>
        <taxon>Ascaridomorpha</taxon>
        <taxon>Ascaridoidea</taxon>
        <taxon>Anisakidae</taxon>
        <taxon>Anisakis</taxon>
        <taxon>Anisakis simplex complex</taxon>
    </lineage>
</organism>
<dbReference type="EMBL" id="UYRR01023883">
    <property type="protein sequence ID" value="VDK33170.1"/>
    <property type="molecule type" value="Genomic_DNA"/>
</dbReference>
<dbReference type="SUPFAM" id="SSF55120">
    <property type="entry name" value="Pseudouridine synthase"/>
    <property type="match status" value="1"/>
</dbReference>
<proteinExistence type="predicted"/>
<dbReference type="AlphaFoldDB" id="A0A0M3JMH1"/>